<feature type="non-terminal residue" evidence="2">
    <location>
        <position position="1"/>
    </location>
</feature>
<dbReference type="AlphaFoldDB" id="A0AAD3DT50"/>
<sequence>QALLQLLVGATCEPRRQVRLLECAARLAELEGGAQVQGGAAEGLLHVALSLLEIWCDGAVDVGDSPPQLRRQPPPAAAAAGGAEAADSAATPADASAWHAAMGWALEASSSALAAAGLLAPFAERLCSVVLRACLASASASTQSPAAAAGGGVALPAAPPQPPPAHEAYLPRLHACLAACPHLLPLALERGLLGLLLRLPAVPPEAQRLGAAGGGSAAAAAGCRALCAQWLAQPA</sequence>
<comment type="caution">
    <text evidence="2">The sequence shown here is derived from an EMBL/GenBank/DDBJ whole genome shotgun (WGS) entry which is preliminary data.</text>
</comment>
<evidence type="ECO:0000313" key="3">
    <source>
        <dbReference type="Proteomes" id="UP001054857"/>
    </source>
</evidence>
<evidence type="ECO:0000256" key="1">
    <source>
        <dbReference type="SAM" id="MobiDB-lite"/>
    </source>
</evidence>
<reference evidence="2 3" key="1">
    <citation type="journal article" date="2021" name="Sci. Rep.">
        <title>Genome sequencing of the multicellular alga Astrephomene provides insights into convergent evolution of germ-soma differentiation.</title>
        <authorList>
            <person name="Yamashita S."/>
            <person name="Yamamoto K."/>
            <person name="Matsuzaki R."/>
            <person name="Suzuki S."/>
            <person name="Yamaguchi H."/>
            <person name="Hirooka S."/>
            <person name="Minakuchi Y."/>
            <person name="Miyagishima S."/>
            <person name="Kawachi M."/>
            <person name="Toyoda A."/>
            <person name="Nozaki H."/>
        </authorList>
    </citation>
    <scope>NUCLEOTIDE SEQUENCE [LARGE SCALE GENOMIC DNA]</scope>
    <source>
        <strain evidence="2 3">NIES-4017</strain>
    </source>
</reference>
<proteinExistence type="predicted"/>
<dbReference type="EMBL" id="BMAR01000013">
    <property type="protein sequence ID" value="GFR46178.1"/>
    <property type="molecule type" value="Genomic_DNA"/>
</dbReference>
<accession>A0AAD3DT50</accession>
<dbReference type="Proteomes" id="UP001054857">
    <property type="component" value="Unassembled WGS sequence"/>
</dbReference>
<protein>
    <submittedName>
        <fullName evidence="2">Uncharacterized protein</fullName>
    </submittedName>
</protein>
<name>A0AAD3DT50_9CHLO</name>
<feature type="non-terminal residue" evidence="2">
    <location>
        <position position="235"/>
    </location>
</feature>
<gene>
    <name evidence="2" type="ORF">Agub_g7707</name>
</gene>
<feature type="region of interest" description="Disordered" evidence="1">
    <location>
        <begin position="65"/>
        <end position="85"/>
    </location>
</feature>
<keyword evidence="3" id="KW-1185">Reference proteome</keyword>
<organism evidence="2 3">
    <name type="scientific">Astrephomene gubernaculifera</name>
    <dbReference type="NCBI Taxonomy" id="47775"/>
    <lineage>
        <taxon>Eukaryota</taxon>
        <taxon>Viridiplantae</taxon>
        <taxon>Chlorophyta</taxon>
        <taxon>core chlorophytes</taxon>
        <taxon>Chlorophyceae</taxon>
        <taxon>CS clade</taxon>
        <taxon>Chlamydomonadales</taxon>
        <taxon>Astrephomenaceae</taxon>
        <taxon>Astrephomene</taxon>
    </lineage>
</organism>
<evidence type="ECO:0000313" key="2">
    <source>
        <dbReference type="EMBL" id="GFR46178.1"/>
    </source>
</evidence>